<keyword evidence="4" id="KW-1185">Reference proteome</keyword>
<organism evidence="3 4">
    <name type="scientific">Artemisia annua</name>
    <name type="common">Sweet wormwood</name>
    <dbReference type="NCBI Taxonomy" id="35608"/>
    <lineage>
        <taxon>Eukaryota</taxon>
        <taxon>Viridiplantae</taxon>
        <taxon>Streptophyta</taxon>
        <taxon>Embryophyta</taxon>
        <taxon>Tracheophyta</taxon>
        <taxon>Spermatophyta</taxon>
        <taxon>Magnoliopsida</taxon>
        <taxon>eudicotyledons</taxon>
        <taxon>Gunneridae</taxon>
        <taxon>Pentapetalae</taxon>
        <taxon>asterids</taxon>
        <taxon>campanulids</taxon>
        <taxon>Asterales</taxon>
        <taxon>Asteraceae</taxon>
        <taxon>Asteroideae</taxon>
        <taxon>Anthemideae</taxon>
        <taxon>Artemisiinae</taxon>
        <taxon>Artemisia</taxon>
    </lineage>
</organism>
<comment type="caution">
    <text evidence="3">The sequence shown here is derived from an EMBL/GenBank/DDBJ whole genome shotgun (WGS) entry which is preliminary data.</text>
</comment>
<reference evidence="3 4" key="1">
    <citation type="journal article" date="2018" name="Mol. Plant">
        <title>The genome of Artemisia annua provides insight into the evolution of Asteraceae family and artemisinin biosynthesis.</title>
        <authorList>
            <person name="Shen Q."/>
            <person name="Zhang L."/>
            <person name="Liao Z."/>
            <person name="Wang S."/>
            <person name="Yan T."/>
            <person name="Shi P."/>
            <person name="Liu M."/>
            <person name="Fu X."/>
            <person name="Pan Q."/>
            <person name="Wang Y."/>
            <person name="Lv Z."/>
            <person name="Lu X."/>
            <person name="Zhang F."/>
            <person name="Jiang W."/>
            <person name="Ma Y."/>
            <person name="Chen M."/>
            <person name="Hao X."/>
            <person name="Li L."/>
            <person name="Tang Y."/>
            <person name="Lv G."/>
            <person name="Zhou Y."/>
            <person name="Sun X."/>
            <person name="Brodelius P.E."/>
            <person name="Rose J.K.C."/>
            <person name="Tang K."/>
        </authorList>
    </citation>
    <scope>NUCLEOTIDE SEQUENCE [LARGE SCALE GENOMIC DNA]</scope>
    <source>
        <strain evidence="4">cv. Huhao1</strain>
        <tissue evidence="3">Leaf</tissue>
    </source>
</reference>
<feature type="compositionally biased region" description="Polar residues" evidence="1">
    <location>
        <begin position="95"/>
        <end position="114"/>
    </location>
</feature>
<feature type="compositionally biased region" description="Polar residues" evidence="1">
    <location>
        <begin position="422"/>
        <end position="442"/>
    </location>
</feature>
<dbReference type="GO" id="GO:0004386">
    <property type="term" value="F:helicase activity"/>
    <property type="evidence" value="ECO:0007669"/>
    <property type="project" value="UniProtKB-KW"/>
</dbReference>
<keyword evidence="3" id="KW-0347">Helicase</keyword>
<feature type="domain" description="Helitron helicase-like" evidence="2">
    <location>
        <begin position="275"/>
        <end position="338"/>
    </location>
</feature>
<dbReference type="InterPro" id="IPR025476">
    <property type="entry name" value="Helitron_helicase-like"/>
</dbReference>
<keyword evidence="3" id="KW-0378">Hydrolase</keyword>
<sequence length="995" mass="112401">MPDTVAPSSHSLLIHGIRQPMVRRPSRTAVQEWPEPTSLPRLQLQLPVRGGGASDNDVNLPLDVATADATQSVHMNNKRKAPPNMTARNVRRRLSTNTSQTTSFEHSAGQSNFHQSEDQSPVYEDLGDCNERCRYCKAAFWHGERLQGHRDTRYNLCCGGGKVFRTARDKCAEHDIPEFKVRLYNGNGARDYELPTSQAIGAIVFDSGPTTESDYDIIIEYRDGPAKRINKLHQSYMSLQFPLIFIYGQPGYHIKLMTRSADPNERMRRVSMNAFYTYQIHPRHDSYNLLFRTGRLFQQYVVGVYCCLEQNRMDFYRTHQDDIRGEYLSGLYDAVSRGNQYSGPMMLDFSSQTVHHLSYNHLDFNKENDPITARELRMRDAATANETPLSLPTFFSGQRLKRSNVAGHATHKRRKITRDGASGSNTNEMNESCLSPSGSQVMSPDILHDDSQQPGSHGTKQESDDNPDLPLNMATTALGRPVDVNKRGKAPANVTTRYVRQRLSATGSHSSLADGCHDHNGGLHSHAISGIDKNTSSLLPITEEIPTFTQPNPYAPTGLQNSGRQSDIHQSPGASDNDVNLPLDVATADATQSVHMNNKRKAPPNMTARNVRRHLSTNTSQTTSFEHSAGQSNFHQSEDQSPVYEDLGDCNERYRYCKAAFLHGERLQGHRDTRYNLCCGGGKVYMESEPDPPHYIRQLLSDGSFMQHIRGYNQMFAMTSFGANIDNTINHGRGLYVFKVSGQVYHQIGSLCPTGDDKPCFLQLYIYDTQNEVQNRMNHFTSSGTNLLDPQVVESLIQFLDTHNELVQVFRTARDKCAEHDVPEFKVRLYNGNGARGYELPTSQAIGAIVFDSGPTTESDYDIIIEYRDGLAKRINKLHQSYMSLQFPLIFIYGQPGYHIKLMTRSADPNERMHPVSMNAFYTYQIHPRHDRYNFLFRTGRTPPETMAFIKQKALKTTDEQNTAQASNTKPVKRVLFENEPAQAKKQRGTYHIFI</sequence>
<feature type="compositionally biased region" description="Polar residues" evidence="1">
    <location>
        <begin position="616"/>
        <end position="635"/>
    </location>
</feature>
<dbReference type="Pfam" id="PF14214">
    <property type="entry name" value="Helitron_like_N"/>
    <property type="match status" value="1"/>
</dbReference>
<keyword evidence="3" id="KW-0067">ATP-binding</keyword>
<evidence type="ECO:0000259" key="2">
    <source>
        <dbReference type="Pfam" id="PF14214"/>
    </source>
</evidence>
<dbReference type="AlphaFoldDB" id="A0A2U1PXW6"/>
<feature type="region of interest" description="Disordered" evidence="1">
    <location>
        <begin position="402"/>
        <end position="478"/>
    </location>
</feature>
<gene>
    <name evidence="3" type="ORF">CTI12_AA099300</name>
</gene>
<dbReference type="PANTHER" id="PTHR45786">
    <property type="entry name" value="DNA BINDING PROTEIN-LIKE"/>
    <property type="match status" value="1"/>
</dbReference>
<dbReference type="Proteomes" id="UP000245207">
    <property type="component" value="Unassembled WGS sequence"/>
</dbReference>
<dbReference type="EMBL" id="PKPP01000615">
    <property type="protein sequence ID" value="PWA90610.1"/>
    <property type="molecule type" value="Genomic_DNA"/>
</dbReference>
<feature type="compositionally biased region" description="Polar residues" evidence="1">
    <location>
        <begin position="547"/>
        <end position="578"/>
    </location>
</feature>
<evidence type="ECO:0000313" key="3">
    <source>
        <dbReference type="EMBL" id="PWA90610.1"/>
    </source>
</evidence>
<feature type="region of interest" description="Disordered" evidence="1">
    <location>
        <begin position="547"/>
        <end position="581"/>
    </location>
</feature>
<protein>
    <submittedName>
        <fullName evidence="3">Helitron helicase-like domain-containing protein</fullName>
    </submittedName>
</protein>
<name>A0A2U1PXW6_ARTAN</name>
<proteinExistence type="predicted"/>
<feature type="region of interest" description="Disordered" evidence="1">
    <location>
        <begin position="616"/>
        <end position="640"/>
    </location>
</feature>
<dbReference type="STRING" id="35608.A0A2U1PXW6"/>
<dbReference type="PANTHER" id="PTHR45786:SF74">
    <property type="entry name" value="ATP-DEPENDENT DNA HELICASE"/>
    <property type="match status" value="1"/>
</dbReference>
<evidence type="ECO:0000256" key="1">
    <source>
        <dbReference type="SAM" id="MobiDB-lite"/>
    </source>
</evidence>
<accession>A0A2U1PXW6</accession>
<keyword evidence="3" id="KW-0547">Nucleotide-binding</keyword>
<feature type="region of interest" description="Disordered" evidence="1">
    <location>
        <begin position="77"/>
        <end position="120"/>
    </location>
</feature>
<evidence type="ECO:0000313" key="4">
    <source>
        <dbReference type="Proteomes" id="UP000245207"/>
    </source>
</evidence>